<gene>
    <name evidence="2" type="primary">SLC66A3</name>
</gene>
<dbReference type="AlphaFoldDB" id="A0AAZ3QDA5"/>
<feature type="transmembrane region" description="Helical" evidence="1">
    <location>
        <begin position="83"/>
        <end position="101"/>
    </location>
</feature>
<keyword evidence="1" id="KW-1133">Transmembrane helix</keyword>
<dbReference type="PANTHER" id="PTHR12226">
    <property type="entry name" value="MANNOSE-P-DOLICHOL UTILIZATION DEFECT 1 LEC35 -RELATED"/>
    <property type="match status" value="1"/>
</dbReference>
<dbReference type="PANTHER" id="PTHR12226:SF3">
    <property type="entry name" value="SOLUTE CARRIER FAMILY 66 MEMBER 3"/>
    <property type="match status" value="1"/>
</dbReference>
<proteinExistence type="predicted"/>
<organism evidence="2 3">
    <name type="scientific">Oncorhynchus tshawytscha</name>
    <name type="common">Chinook salmon</name>
    <name type="synonym">Salmo tshawytscha</name>
    <dbReference type="NCBI Taxonomy" id="74940"/>
    <lineage>
        <taxon>Eukaryota</taxon>
        <taxon>Metazoa</taxon>
        <taxon>Chordata</taxon>
        <taxon>Craniata</taxon>
        <taxon>Vertebrata</taxon>
        <taxon>Euteleostomi</taxon>
        <taxon>Actinopterygii</taxon>
        <taxon>Neopterygii</taxon>
        <taxon>Teleostei</taxon>
        <taxon>Protacanthopterygii</taxon>
        <taxon>Salmoniformes</taxon>
        <taxon>Salmonidae</taxon>
        <taxon>Salmoninae</taxon>
        <taxon>Oncorhynchus</taxon>
    </lineage>
</organism>
<reference evidence="3" key="1">
    <citation type="journal article" date="2018" name="PLoS ONE">
        <title>Chinook salmon (Oncorhynchus tshawytscha) genome and transcriptome.</title>
        <authorList>
            <person name="Christensen K.A."/>
            <person name="Leong J.S."/>
            <person name="Sakhrani D."/>
            <person name="Biagi C.A."/>
            <person name="Minkley D.R."/>
            <person name="Withler R.E."/>
            <person name="Rondeau E.B."/>
            <person name="Koop B.F."/>
            <person name="Devlin R.H."/>
        </authorList>
    </citation>
    <scope>NUCLEOTIDE SEQUENCE [LARGE SCALE GENOMIC DNA]</scope>
</reference>
<reference evidence="2" key="2">
    <citation type="submission" date="2025-08" db="UniProtKB">
        <authorList>
            <consortium name="Ensembl"/>
        </authorList>
    </citation>
    <scope>IDENTIFICATION</scope>
</reference>
<reference evidence="2" key="3">
    <citation type="submission" date="2025-09" db="UniProtKB">
        <authorList>
            <consortium name="Ensembl"/>
        </authorList>
    </citation>
    <scope>IDENTIFICATION</scope>
</reference>
<accession>A0AAZ3QDA5</accession>
<name>A0AAZ3QDA5_ONCTS</name>
<protein>
    <submittedName>
        <fullName evidence="2">Solute carrier family 66 member 3</fullName>
    </submittedName>
</protein>
<dbReference type="InterPro" id="IPR016817">
    <property type="entry name" value="MannP-dilichol_defect-1"/>
</dbReference>
<feature type="transmembrane region" description="Helical" evidence="1">
    <location>
        <begin position="187"/>
        <end position="208"/>
    </location>
</feature>
<feature type="transmembrane region" description="Helical" evidence="1">
    <location>
        <begin position="108"/>
        <end position="128"/>
    </location>
</feature>
<evidence type="ECO:0000313" key="3">
    <source>
        <dbReference type="Proteomes" id="UP000694402"/>
    </source>
</evidence>
<keyword evidence="1" id="KW-0812">Transmembrane</keyword>
<dbReference type="Ensembl" id="ENSOTST00005130445.1">
    <property type="protein sequence ID" value="ENSOTSP00005126335.1"/>
    <property type="gene ID" value="ENSOTSG00005059826.1"/>
</dbReference>
<dbReference type="GeneTree" id="ENSGT00940000153916"/>
<keyword evidence="3" id="KW-1185">Reference proteome</keyword>
<evidence type="ECO:0000313" key="2">
    <source>
        <dbReference type="Ensembl" id="ENSOTSP00005126335.1"/>
    </source>
</evidence>
<evidence type="ECO:0000256" key="1">
    <source>
        <dbReference type="SAM" id="Phobius"/>
    </source>
</evidence>
<keyword evidence="1" id="KW-0472">Membrane</keyword>
<sequence>MLQQSPKDLAHQGNMRGACGRINQDVINIDYHTLPVQVPENLIYKGLEDGYSLVKFDNSMMWFIVFVTYQMYYDYPPPTYLEYPILIAQDVILLLLILHYNGSLKQSLIYAVVFVVGWQLLTVQKWIIDLAMSLCTFISAGSKFAQLQCLWQSKDSGQVSALSWGMATYTCFARIYTTSVTTGDMQVLVRFIVMALLNSWVLATVLYYRKRAGEVQKKQD</sequence>
<dbReference type="Proteomes" id="UP000694402">
    <property type="component" value="Unassembled WGS sequence"/>
</dbReference>